<feature type="compositionally biased region" description="Basic and acidic residues" evidence="1">
    <location>
        <begin position="162"/>
        <end position="177"/>
    </location>
</feature>
<feature type="compositionally biased region" description="Polar residues" evidence="1">
    <location>
        <begin position="1"/>
        <end position="10"/>
    </location>
</feature>
<evidence type="ECO:0000313" key="3">
    <source>
        <dbReference type="Proteomes" id="UP000023152"/>
    </source>
</evidence>
<feature type="compositionally biased region" description="Basic and acidic residues" evidence="1">
    <location>
        <begin position="11"/>
        <end position="21"/>
    </location>
</feature>
<protein>
    <submittedName>
        <fullName evidence="2">Uncharacterized protein</fullName>
    </submittedName>
</protein>
<feature type="compositionally biased region" description="Basic residues" evidence="1">
    <location>
        <begin position="150"/>
        <end position="161"/>
    </location>
</feature>
<dbReference type="EMBL" id="ASPP01023666">
    <property type="protein sequence ID" value="ETO10095.1"/>
    <property type="molecule type" value="Genomic_DNA"/>
</dbReference>
<feature type="region of interest" description="Disordered" evidence="1">
    <location>
        <begin position="1"/>
        <end position="230"/>
    </location>
</feature>
<feature type="compositionally biased region" description="Basic residues" evidence="1">
    <location>
        <begin position="22"/>
        <end position="31"/>
    </location>
</feature>
<comment type="caution">
    <text evidence="2">The sequence shown here is derived from an EMBL/GenBank/DDBJ whole genome shotgun (WGS) entry which is preliminary data.</text>
</comment>
<dbReference type="AlphaFoldDB" id="X6MAM8"/>
<name>X6MAM8_RETFI</name>
<feature type="compositionally biased region" description="Basic and acidic residues" evidence="1">
    <location>
        <begin position="49"/>
        <end position="62"/>
    </location>
</feature>
<feature type="compositionally biased region" description="Basic and acidic residues" evidence="1">
    <location>
        <begin position="108"/>
        <end position="124"/>
    </location>
</feature>
<keyword evidence="3" id="KW-1185">Reference proteome</keyword>
<evidence type="ECO:0000313" key="2">
    <source>
        <dbReference type="EMBL" id="ETO10095.1"/>
    </source>
</evidence>
<feature type="non-terminal residue" evidence="2">
    <location>
        <position position="445"/>
    </location>
</feature>
<proteinExistence type="predicted"/>
<evidence type="ECO:0000256" key="1">
    <source>
        <dbReference type="SAM" id="MobiDB-lite"/>
    </source>
</evidence>
<sequence length="445" mass="51580">MTSPSTQNSSSEKKDSTEGERKRGRGRRRRSTGTASPAIQTIDENEEEQEKKEEKSDTEGVIKKRQISKQIAKVEESEKEHEVIEIETESDTLSEYVQTETEPESESENEKYEKELTKNSHESADEVEIIQLETETDKEDEELGKNKTYTGKRKPGRKRKRSEMSNDAEEKKNKANDENTVENEEDATKKEEEENEPVVEQPKKKRKKNDKTVIAIVDDEAPSKGSAKHEETALYEQPSRMHLPKLDETGSLCRNIANIFKSWNVLLLLFHNLLTKYFSLYLKKKKTVAVKLDNGECAGVAIRALCDVRFLYYTDIIEECVEMVMNGNDLQSVSARLEHNDPSTVLALIGKWYRDITKTQIPNGPFAEALQQDEERLMEQSRHLTDLHAYPLHNRRFKNRENGVFDQKCPICRMIYRRFDVLNFPFMIEAVAEWMPKEWIGMTFK</sequence>
<gene>
    <name evidence="2" type="ORF">RFI_27277</name>
</gene>
<accession>X6MAM8</accession>
<reference evidence="2 3" key="1">
    <citation type="journal article" date="2013" name="Curr. Biol.">
        <title>The Genome of the Foraminiferan Reticulomyxa filosa.</title>
        <authorList>
            <person name="Glockner G."/>
            <person name="Hulsmann N."/>
            <person name="Schleicher M."/>
            <person name="Noegel A.A."/>
            <person name="Eichinger L."/>
            <person name="Gallinger C."/>
            <person name="Pawlowski J."/>
            <person name="Sierra R."/>
            <person name="Euteneuer U."/>
            <person name="Pillet L."/>
            <person name="Moustafa A."/>
            <person name="Platzer M."/>
            <person name="Groth M."/>
            <person name="Szafranski K."/>
            <person name="Schliwa M."/>
        </authorList>
    </citation>
    <scope>NUCLEOTIDE SEQUENCE [LARGE SCALE GENOMIC DNA]</scope>
</reference>
<dbReference type="Proteomes" id="UP000023152">
    <property type="component" value="Unassembled WGS sequence"/>
</dbReference>
<feature type="compositionally biased region" description="Basic and acidic residues" evidence="1">
    <location>
        <begin position="72"/>
        <end position="84"/>
    </location>
</feature>
<organism evidence="2 3">
    <name type="scientific">Reticulomyxa filosa</name>
    <dbReference type="NCBI Taxonomy" id="46433"/>
    <lineage>
        <taxon>Eukaryota</taxon>
        <taxon>Sar</taxon>
        <taxon>Rhizaria</taxon>
        <taxon>Retaria</taxon>
        <taxon>Foraminifera</taxon>
        <taxon>Monothalamids</taxon>
        <taxon>Reticulomyxidae</taxon>
        <taxon>Reticulomyxa</taxon>
    </lineage>
</organism>